<dbReference type="GO" id="GO:0009307">
    <property type="term" value="P:DNA restriction-modification system"/>
    <property type="evidence" value="ECO:0007669"/>
    <property type="project" value="UniProtKB-KW"/>
</dbReference>
<dbReference type="GO" id="GO:0003677">
    <property type="term" value="F:DNA binding"/>
    <property type="evidence" value="ECO:0007669"/>
    <property type="project" value="UniProtKB-KW"/>
</dbReference>
<dbReference type="PANTHER" id="PTHR33841:SF1">
    <property type="entry name" value="DNA METHYLTRANSFERASE A"/>
    <property type="match status" value="1"/>
</dbReference>
<evidence type="ECO:0000256" key="1">
    <source>
        <dbReference type="ARBA" id="ARBA00011900"/>
    </source>
</evidence>
<dbReference type="Gene3D" id="3.40.50.150">
    <property type="entry name" value="Vaccinia Virus protein VP39"/>
    <property type="match status" value="1"/>
</dbReference>
<dbReference type="Pfam" id="PF12950">
    <property type="entry name" value="TaqI_C"/>
    <property type="match status" value="1"/>
</dbReference>
<protein>
    <recommendedName>
        <fullName evidence="1">site-specific DNA-methyltransferase (adenine-specific)</fullName>
        <ecNumber evidence="1">2.1.1.72</ecNumber>
    </recommendedName>
</protein>
<keyword evidence="6" id="KW-0238">DNA-binding</keyword>
<sequence>MTELNAAIKAALASLAAGDTLLPQAATQLFAVLGYRSTRVLEGQSGRVEDFVAQFPADRETESENRLRENATAIHILFQVTDEEINEELSHSGQVTLTENFDTGLNKSYLFLAVELNQSGVSRSQYAEFTREINKRFPMPAFLLFRAEGGLVTLAFVQRRRHKRDDQRHVLGSVSLIRDIDPANPHRAHLEILAELSLTSRRDWMGSHNKPFNFDGLLAALLASLDTQELNKRFYKDLFGWFNRAVDEARFPTDQRRTLPPEEHVIRLVTRMLFVWFIKEKGLVDEDLFIEEQVRSLLKNYDLAQGDSYYRTVLQNLFFATLNTEIDKRGFSATQQTTHRDFSRYRYQNEMANSERLLALFKRTPFINGGLFDCLDSFDSTSAGGYRIDCFSDNVTVKGRREYGMVSVPNKLFFGNDGLVTLFNRYKFTVEENTPVEQEVALDPELLGRVFENLLAAVNPETKDSARRKNGSYYTPRLVVDYMVEEALVASLASKVQPTAGDAKFLCDRLHYLLDYEDAFDDAQGLFEDAEVKAIVGAIAELKVLDPAVGSGAFPMGALHTLTLALRRLDPDNQRWKALQKEMATKRAAAAFDTNNQQNRDEELQDISATFERYRDSDFGRKLYLIQNSIFGVDIQTIACQIAKLRFFISLAIEQQPNNNPRDNYGIKPLPNLETRFVAANTLLALASDQGVLSSQRTQELEQQLRANRERYFHAKTRDLKLECQIKDRRLRGNLTIELQTIGMERVDAEKIAAWDPYDQNASTDWFDAEYMFGVADGFDVVIGNPPYNQLQEDGGKLGKLYKNAGYVTFVSTGDIYQLFYEQGCQMLRAQKGILAYITSNSWLKAEYGKKTRRYLAEHHTPAVLLELGKDVFESAIVDSSILLLRQGGKGKPFPAVDLEQVEAETTDFPPPPPLWGSVAPESDAPWSILSVVESSIMKKIRTKGTLLRQWDVTMYRGVTTGLNDAFIIDDQTRAALIAADSQSAEILKPVLRGRDIQRYQVDWKGYWLIATLPALDIKIDDYPAVKKYLLSFSQARLEQSGKKLPDGKKSRKKTNNAWHELQDACAYYEEFDKEKLFWMDLTERGRFAYDFSKMFCLNTAFMMTGSGIKYLCTILNSIMATWFMGTTALNSGMGVTRWIGHTVESIPIPKISAIQQKPFIKLIDHILQIKATNPSADTSALEAEIDRLVYQLYGLTPEEIAAVEGSSPGLGGQAP</sequence>
<evidence type="ECO:0000259" key="9">
    <source>
        <dbReference type="Pfam" id="PF12950"/>
    </source>
</evidence>
<proteinExistence type="predicted"/>
<dbReference type="GO" id="GO:0032259">
    <property type="term" value="P:methylation"/>
    <property type="evidence" value="ECO:0007669"/>
    <property type="project" value="UniProtKB-KW"/>
</dbReference>
<dbReference type="AlphaFoldDB" id="A0A1T1D2S6"/>
<evidence type="ECO:0000256" key="4">
    <source>
        <dbReference type="ARBA" id="ARBA00022691"/>
    </source>
</evidence>
<dbReference type="EC" id="2.1.1.72" evidence="1"/>
<dbReference type="SUPFAM" id="SSF53335">
    <property type="entry name" value="S-adenosyl-L-methionine-dependent methyltransferases"/>
    <property type="match status" value="1"/>
</dbReference>
<dbReference type="InterPro" id="IPR002052">
    <property type="entry name" value="DNA_methylase_N6_adenine_CS"/>
</dbReference>
<dbReference type="InterPro" id="IPR050953">
    <property type="entry name" value="N4_N6_ade-DNA_methylase"/>
</dbReference>
<dbReference type="GO" id="GO:0009007">
    <property type="term" value="F:site-specific DNA-methyltransferase (adenine-specific) activity"/>
    <property type="evidence" value="ECO:0007669"/>
    <property type="project" value="UniProtKB-EC"/>
</dbReference>
<accession>A0A1T1D2S6</accession>
<feature type="domain" description="Type II methyltransferase M.TaqI-like" evidence="8">
    <location>
        <begin position="628"/>
        <end position="873"/>
    </location>
</feature>
<evidence type="ECO:0000256" key="5">
    <source>
        <dbReference type="ARBA" id="ARBA00022747"/>
    </source>
</evidence>
<dbReference type="EMBL" id="MWLD01000014">
    <property type="protein sequence ID" value="OOV35169.1"/>
    <property type="molecule type" value="Genomic_DNA"/>
</dbReference>
<dbReference type="Pfam" id="PF07669">
    <property type="entry name" value="Eco57I"/>
    <property type="match status" value="1"/>
</dbReference>
<comment type="catalytic activity">
    <reaction evidence="7">
        <text>a 2'-deoxyadenosine in DNA + S-adenosyl-L-methionine = an N(6)-methyl-2'-deoxyadenosine in DNA + S-adenosyl-L-homocysteine + H(+)</text>
        <dbReference type="Rhea" id="RHEA:15197"/>
        <dbReference type="Rhea" id="RHEA-COMP:12418"/>
        <dbReference type="Rhea" id="RHEA-COMP:12419"/>
        <dbReference type="ChEBI" id="CHEBI:15378"/>
        <dbReference type="ChEBI" id="CHEBI:57856"/>
        <dbReference type="ChEBI" id="CHEBI:59789"/>
        <dbReference type="ChEBI" id="CHEBI:90615"/>
        <dbReference type="ChEBI" id="CHEBI:90616"/>
        <dbReference type="EC" id="2.1.1.72"/>
    </reaction>
</comment>
<dbReference type="PRINTS" id="PR00507">
    <property type="entry name" value="N12N6MTFRASE"/>
</dbReference>
<gene>
    <name evidence="10" type="ORF">BV61_01430</name>
</gene>
<dbReference type="REBASE" id="199945">
    <property type="entry name" value="SspLMB15ORF1430P"/>
</dbReference>
<evidence type="ECO:0000256" key="2">
    <source>
        <dbReference type="ARBA" id="ARBA00022603"/>
    </source>
</evidence>
<dbReference type="PANTHER" id="PTHR33841">
    <property type="entry name" value="DNA METHYLTRANSFERASE YEEA-RELATED"/>
    <property type="match status" value="1"/>
</dbReference>
<keyword evidence="4" id="KW-0949">S-adenosyl-L-methionine</keyword>
<keyword evidence="5" id="KW-0680">Restriction system</keyword>
<evidence type="ECO:0000256" key="6">
    <source>
        <dbReference type="ARBA" id="ARBA00023125"/>
    </source>
</evidence>
<dbReference type="InterPro" id="IPR029063">
    <property type="entry name" value="SAM-dependent_MTases_sf"/>
</dbReference>
<organism evidence="10 11">
    <name type="scientific">Candidatus Synechococcus spongiarum LMB bulk15M</name>
    <dbReference type="NCBI Taxonomy" id="1943582"/>
    <lineage>
        <taxon>Bacteria</taxon>
        <taxon>Bacillati</taxon>
        <taxon>Cyanobacteriota</taxon>
        <taxon>Cyanophyceae</taxon>
        <taxon>Synechococcales</taxon>
        <taxon>Synechococcaceae</taxon>
        <taxon>Synechococcus</taxon>
    </lineage>
</organism>
<dbReference type="InterPro" id="IPR011639">
    <property type="entry name" value="MethylTrfase_TaqI-like_dom"/>
</dbReference>
<dbReference type="InterPro" id="IPR025931">
    <property type="entry name" value="TaqI_C"/>
</dbReference>
<feature type="domain" description="TaqI-like C-terminal specificity" evidence="9">
    <location>
        <begin position="989"/>
        <end position="1149"/>
    </location>
</feature>
<comment type="caution">
    <text evidence="10">The sequence shown here is derived from an EMBL/GenBank/DDBJ whole genome shotgun (WGS) entry which is preliminary data.</text>
</comment>
<reference evidence="10 11" key="1">
    <citation type="submission" date="2017-02" db="EMBL/GenBank/DDBJ databases">
        <title>Draft Genome Sequences of 'Candidatus Synechococcus spongiarum', Cyanobacterial Symbionts of the Mediterranean Sponge Aplysina aerophoba from two locations.</title>
        <authorList>
            <person name="Slaby B.M."/>
            <person name="Hentschel U."/>
        </authorList>
    </citation>
    <scope>NUCLEOTIDE SEQUENCE [LARGE SCALE GENOMIC DNA]</scope>
    <source>
        <strain evidence="10">LMB bulk15M</strain>
    </source>
</reference>
<evidence type="ECO:0000313" key="11">
    <source>
        <dbReference type="Proteomes" id="UP000242636"/>
    </source>
</evidence>
<keyword evidence="11" id="KW-1185">Reference proteome</keyword>
<name>A0A1T1D2S6_9SYNE</name>
<evidence type="ECO:0000256" key="7">
    <source>
        <dbReference type="ARBA" id="ARBA00047942"/>
    </source>
</evidence>
<evidence type="ECO:0000259" key="8">
    <source>
        <dbReference type="Pfam" id="PF07669"/>
    </source>
</evidence>
<keyword evidence="3" id="KW-0808">Transferase</keyword>
<evidence type="ECO:0000256" key="3">
    <source>
        <dbReference type="ARBA" id="ARBA00022679"/>
    </source>
</evidence>
<keyword evidence="2" id="KW-0489">Methyltransferase</keyword>
<evidence type="ECO:0000313" key="10">
    <source>
        <dbReference type="EMBL" id="OOV35169.1"/>
    </source>
</evidence>
<dbReference type="PROSITE" id="PS00092">
    <property type="entry name" value="N6_MTASE"/>
    <property type="match status" value="1"/>
</dbReference>
<dbReference type="Proteomes" id="UP000242636">
    <property type="component" value="Unassembled WGS sequence"/>
</dbReference>